<keyword evidence="8" id="KW-1185">Reference proteome</keyword>
<dbReference type="AlphaFoldDB" id="V3ZNI9"/>
<evidence type="ECO:0000256" key="4">
    <source>
        <dbReference type="ARBA" id="ARBA00037882"/>
    </source>
</evidence>
<keyword evidence="3" id="KW-0408">Iron</keyword>
<dbReference type="PANTHER" id="PTHR23150">
    <property type="entry name" value="SULFATASE MODIFYING FACTOR 1, 2"/>
    <property type="match status" value="1"/>
</dbReference>
<dbReference type="OMA" id="WQWTETP"/>
<gene>
    <name evidence="7" type="ORF">LOTGIDRAFT_239568</name>
</gene>
<dbReference type="InterPro" id="IPR005532">
    <property type="entry name" value="SUMF_dom"/>
</dbReference>
<name>V3ZNI9_LOTGI</name>
<sequence length="794" mass="90617">MVTGLGFSSGGVQGGTLDTQLKPNPCSECVMDDTMKKISILTGKETFQSLKPLDLSVCDKQQILAYFNNSYDLYESLFTSLKDEKVFYLCPDRLRLPLVFYFAHTAVVYVNKLVLAGLLKTRVNLEFETMFETGVDEMSWDDTENYRMGGSYKWPTIESVVDYRRQVRNIITNIIEKTPLELPINMESPWWALVMGMEHERIHLETSAVLIRQLPVDMVTKPSAWMYAPVKHDKGVNGNTNMHYINATDVTMGKPEDFPSYGWDNEYGQVTCHVPAFEASKFMITNGEYLEFVKDGGYNRKGLWSQKGWQWKEFRQLVHPVFWVCTKGCNNGCGSNLSTISHCEAVDNNNGYVIDDELGSPSFRYRVMFDNIELPLDWPVEVTYHEAKAFCAWKGSGYRLPAEAEQHVMRGPQKSPAVGTECDMIHQDTISANLNLQYGSSTPVNLYKPNTVGLYDIMGNVWEWNEDHFNGFENFKSHHFYDDFSTPTFDGKHHLILGGSWISTGNEASRFARYAFRPHFVQFAGFRTVRNLDENKIELPIRIVTTDVFVLGEGVTGNSIGLDETKTGFKKVDSTNYQYTIDTDAALYGILQLEFGIREGYPEMLSEYCLIMGNKYNSGKGNCAVFGSGAGKIVFILKKYYDTVLGVDAFARYIQAATTLQETRRLSITSPTGDEKEFLLDQELQTDNVCFKQLTWIANEIVAHDLILMTNLHRLQNPKAWLLRLWEIVKMTGIVVIFSMDNQWKENDLLPILSPNLSCIESEVLEYQTLSGIQRSTVTVWKHHWCHHHHTISR</sequence>
<evidence type="ECO:0000256" key="3">
    <source>
        <dbReference type="ARBA" id="ARBA00023004"/>
    </source>
</evidence>
<dbReference type="Gene3D" id="3.90.1580.10">
    <property type="entry name" value="paralog of FGE (formylglycine-generating enzyme)"/>
    <property type="match status" value="1"/>
</dbReference>
<evidence type="ECO:0000313" key="7">
    <source>
        <dbReference type="EMBL" id="ESO92928.1"/>
    </source>
</evidence>
<dbReference type="NCBIfam" id="TIGR04344">
    <property type="entry name" value="ovoA_Nterm"/>
    <property type="match status" value="1"/>
</dbReference>
<evidence type="ECO:0000259" key="5">
    <source>
        <dbReference type="Pfam" id="PF03781"/>
    </source>
</evidence>
<dbReference type="KEGG" id="lgi:LOTGIDRAFT_239568"/>
<proteinExistence type="inferred from homology"/>
<dbReference type="Pfam" id="PF12867">
    <property type="entry name" value="DinB_2"/>
    <property type="match status" value="1"/>
</dbReference>
<keyword evidence="2" id="KW-0560">Oxidoreductase</keyword>
<comment type="similarity">
    <text evidence="1">Belongs to the sulfatase-modifying factor family.</text>
</comment>
<dbReference type="InterPro" id="IPR016187">
    <property type="entry name" value="CTDL_fold"/>
</dbReference>
<dbReference type="OrthoDB" id="659at2759"/>
<dbReference type="PANTHER" id="PTHR23150:SF26">
    <property type="entry name" value="GENERIC METHYLTRANSFERASE"/>
    <property type="match status" value="1"/>
</dbReference>
<evidence type="ECO:0008006" key="9">
    <source>
        <dbReference type="Google" id="ProtNLM"/>
    </source>
</evidence>
<dbReference type="RefSeq" id="XP_009056382.1">
    <property type="nucleotide sequence ID" value="XM_009058134.1"/>
</dbReference>
<dbReference type="EMBL" id="KB201998">
    <property type="protein sequence ID" value="ESO92928.1"/>
    <property type="molecule type" value="Genomic_DNA"/>
</dbReference>
<evidence type="ECO:0000256" key="1">
    <source>
        <dbReference type="ARBA" id="ARBA00005310"/>
    </source>
</evidence>
<feature type="domain" description="DinB-like" evidence="6">
    <location>
        <begin position="69"/>
        <end position="206"/>
    </location>
</feature>
<dbReference type="GO" id="GO:0120147">
    <property type="term" value="F:formylglycine-generating oxidase activity"/>
    <property type="evidence" value="ECO:0007669"/>
    <property type="project" value="TreeGrafter"/>
</dbReference>
<dbReference type="SUPFAM" id="SSF56436">
    <property type="entry name" value="C-type lectin-like"/>
    <property type="match status" value="1"/>
</dbReference>
<dbReference type="GeneID" id="20251100"/>
<dbReference type="InterPro" id="IPR051043">
    <property type="entry name" value="Sulfatase_Mod_Factor_Kinase"/>
</dbReference>
<protein>
    <recommendedName>
        <fullName evidence="9">Sulfatase-modifying factor enzyme domain-containing protein</fullName>
    </recommendedName>
</protein>
<dbReference type="STRING" id="225164.V3ZNI9"/>
<dbReference type="InterPro" id="IPR024775">
    <property type="entry name" value="DinB-like"/>
</dbReference>
<evidence type="ECO:0000256" key="2">
    <source>
        <dbReference type="ARBA" id="ARBA00023002"/>
    </source>
</evidence>
<evidence type="ECO:0000313" key="8">
    <source>
        <dbReference type="Proteomes" id="UP000030746"/>
    </source>
</evidence>
<dbReference type="CTD" id="20251100"/>
<evidence type="ECO:0000259" key="6">
    <source>
        <dbReference type="Pfam" id="PF12867"/>
    </source>
</evidence>
<dbReference type="HOGENOM" id="CLU_019343_0_0_1"/>
<dbReference type="InterPro" id="IPR042095">
    <property type="entry name" value="SUMF_sf"/>
</dbReference>
<organism evidence="7 8">
    <name type="scientific">Lottia gigantea</name>
    <name type="common">Giant owl limpet</name>
    <dbReference type="NCBI Taxonomy" id="225164"/>
    <lineage>
        <taxon>Eukaryota</taxon>
        <taxon>Metazoa</taxon>
        <taxon>Spiralia</taxon>
        <taxon>Lophotrochozoa</taxon>
        <taxon>Mollusca</taxon>
        <taxon>Gastropoda</taxon>
        <taxon>Patellogastropoda</taxon>
        <taxon>Lottioidea</taxon>
        <taxon>Lottiidae</taxon>
        <taxon>Lottia</taxon>
    </lineage>
</organism>
<feature type="domain" description="Sulfatase-modifying factor enzyme-like" evidence="5">
    <location>
        <begin position="241"/>
        <end position="320"/>
    </location>
</feature>
<feature type="domain" description="Sulfatase-modifying factor enzyme-like" evidence="5">
    <location>
        <begin position="372"/>
        <end position="530"/>
    </location>
</feature>
<accession>V3ZNI9</accession>
<reference evidence="7 8" key="1">
    <citation type="journal article" date="2013" name="Nature">
        <title>Insights into bilaterian evolution from three spiralian genomes.</title>
        <authorList>
            <person name="Simakov O."/>
            <person name="Marletaz F."/>
            <person name="Cho S.J."/>
            <person name="Edsinger-Gonzales E."/>
            <person name="Havlak P."/>
            <person name="Hellsten U."/>
            <person name="Kuo D.H."/>
            <person name="Larsson T."/>
            <person name="Lv J."/>
            <person name="Arendt D."/>
            <person name="Savage R."/>
            <person name="Osoegawa K."/>
            <person name="de Jong P."/>
            <person name="Grimwood J."/>
            <person name="Chapman J.A."/>
            <person name="Shapiro H."/>
            <person name="Aerts A."/>
            <person name="Otillar R.P."/>
            <person name="Terry A.Y."/>
            <person name="Boore J.L."/>
            <person name="Grigoriev I.V."/>
            <person name="Lindberg D.R."/>
            <person name="Seaver E.C."/>
            <person name="Weisblat D.A."/>
            <person name="Putnam N.H."/>
            <person name="Rokhsar D.S."/>
        </authorList>
    </citation>
    <scope>NUCLEOTIDE SEQUENCE [LARGE SCALE GENOMIC DNA]</scope>
</reference>
<dbReference type="InterPro" id="IPR027577">
    <property type="entry name" value="OvoA_Nterm"/>
</dbReference>
<dbReference type="Pfam" id="PF03781">
    <property type="entry name" value="FGE-sulfatase"/>
    <property type="match status" value="2"/>
</dbReference>
<dbReference type="Proteomes" id="UP000030746">
    <property type="component" value="Unassembled WGS sequence"/>
</dbReference>
<comment type="pathway">
    <text evidence="4">Amino-acid biosynthesis; ergothioneine biosynthesis.</text>
</comment>